<evidence type="ECO:0000256" key="3">
    <source>
        <dbReference type="ARBA" id="ARBA00022452"/>
    </source>
</evidence>
<dbReference type="Pfam" id="PF13505">
    <property type="entry name" value="OMP_b-brl"/>
    <property type="match status" value="1"/>
</dbReference>
<keyword evidence="9" id="KW-0998">Cell outer membrane</keyword>
<dbReference type="GO" id="GO:0046930">
    <property type="term" value="C:pore complex"/>
    <property type="evidence" value="ECO:0007669"/>
    <property type="project" value="UniProtKB-KW"/>
</dbReference>
<keyword evidence="5" id="KW-0732">Signal</keyword>
<reference evidence="12 13" key="1">
    <citation type="submission" date="2018-05" db="EMBL/GenBank/DDBJ databases">
        <title>Zavarzinia sp. HR-AS.</title>
        <authorList>
            <person name="Lee Y."/>
            <person name="Jeon C.O."/>
        </authorList>
    </citation>
    <scope>NUCLEOTIDE SEQUENCE [LARGE SCALE GENOMIC DNA]</scope>
    <source>
        <strain evidence="12 13">HR-AS</strain>
    </source>
</reference>
<dbReference type="PANTHER" id="PTHR30329:SF21">
    <property type="entry name" value="LIPOPROTEIN YIAD-RELATED"/>
    <property type="match status" value="1"/>
</dbReference>
<keyword evidence="2" id="KW-0813">Transport</keyword>
<dbReference type="EMBL" id="QGLE01000007">
    <property type="protein sequence ID" value="PWR21388.1"/>
    <property type="molecule type" value="Genomic_DNA"/>
</dbReference>
<evidence type="ECO:0000259" key="11">
    <source>
        <dbReference type="PROSITE" id="PS51123"/>
    </source>
</evidence>
<evidence type="ECO:0000256" key="2">
    <source>
        <dbReference type="ARBA" id="ARBA00022448"/>
    </source>
</evidence>
<dbReference type="GO" id="GO:0015288">
    <property type="term" value="F:porin activity"/>
    <property type="evidence" value="ECO:0007669"/>
    <property type="project" value="UniProtKB-KW"/>
</dbReference>
<evidence type="ECO:0000256" key="1">
    <source>
        <dbReference type="ARBA" id="ARBA00004571"/>
    </source>
</evidence>
<sequence>MRQFGPKCRFMETLACVTRCAAEYGGYRFTKRRYATETVMRLALGLVSAAALLVAGATAQADVVSGPYITGFGGYTINPDVGVDFDPSGAHGDQSFENGWIAGAAVGYDFGRARVEFEGAYRANDYDTRTVGALPPVKVQGDLTVISGMINALYDFENSSIVTPYMGFGMGFGHLEDDGASDTALAYQGIVGAKVSLTENLSAVVDYRYFRTLEADLDGAKFEYEQHTITAGLTYNFGTPAPAPMAEPAPAPMEPAPVALARSYMVFFDWDSTAITADASQIIRDAASAAQSLGVTRIELTGHADRSGSPRYNQKLSLKRAEAVKAELIALGVSPDSISTVGKGESAPLVPTPDGVREAQNRRVEIVLP</sequence>
<dbReference type="GO" id="GO:0009279">
    <property type="term" value="C:cell outer membrane"/>
    <property type="evidence" value="ECO:0007669"/>
    <property type="project" value="UniProtKB-SubCell"/>
</dbReference>
<evidence type="ECO:0000256" key="8">
    <source>
        <dbReference type="ARBA" id="ARBA00023136"/>
    </source>
</evidence>
<evidence type="ECO:0000256" key="7">
    <source>
        <dbReference type="ARBA" id="ARBA00023114"/>
    </source>
</evidence>
<evidence type="ECO:0000256" key="4">
    <source>
        <dbReference type="ARBA" id="ARBA00022692"/>
    </source>
</evidence>
<keyword evidence="4" id="KW-0812">Transmembrane</keyword>
<dbReference type="SUPFAM" id="SSF103088">
    <property type="entry name" value="OmpA-like"/>
    <property type="match status" value="1"/>
</dbReference>
<dbReference type="Pfam" id="PF00691">
    <property type="entry name" value="OmpA"/>
    <property type="match status" value="1"/>
</dbReference>
<dbReference type="Gene3D" id="2.40.160.20">
    <property type="match status" value="1"/>
</dbReference>
<dbReference type="AlphaFoldDB" id="A0A317E2R9"/>
<evidence type="ECO:0000313" key="12">
    <source>
        <dbReference type="EMBL" id="PWR21388.1"/>
    </source>
</evidence>
<dbReference type="InterPro" id="IPR006664">
    <property type="entry name" value="OMP_bac"/>
</dbReference>
<dbReference type="InterPro" id="IPR036737">
    <property type="entry name" value="OmpA-like_sf"/>
</dbReference>
<dbReference type="SUPFAM" id="SSF56925">
    <property type="entry name" value="OMPA-like"/>
    <property type="match status" value="1"/>
</dbReference>
<dbReference type="Gene3D" id="3.30.1330.60">
    <property type="entry name" value="OmpA-like domain"/>
    <property type="match status" value="1"/>
</dbReference>
<dbReference type="GO" id="GO:0006811">
    <property type="term" value="P:monoatomic ion transport"/>
    <property type="evidence" value="ECO:0007669"/>
    <property type="project" value="UniProtKB-KW"/>
</dbReference>
<keyword evidence="7" id="KW-0626">Porin</keyword>
<keyword evidence="8 10" id="KW-0472">Membrane</keyword>
<keyword evidence="6" id="KW-0406">Ion transport</keyword>
<dbReference type="InterPro" id="IPR050330">
    <property type="entry name" value="Bact_OuterMem_StrucFunc"/>
</dbReference>
<dbReference type="Proteomes" id="UP000245461">
    <property type="component" value="Unassembled WGS sequence"/>
</dbReference>
<evidence type="ECO:0000256" key="6">
    <source>
        <dbReference type="ARBA" id="ARBA00023065"/>
    </source>
</evidence>
<evidence type="ECO:0000313" key="13">
    <source>
        <dbReference type="Proteomes" id="UP000245461"/>
    </source>
</evidence>
<organism evidence="12 13">
    <name type="scientific">Zavarzinia aquatilis</name>
    <dbReference type="NCBI Taxonomy" id="2211142"/>
    <lineage>
        <taxon>Bacteria</taxon>
        <taxon>Pseudomonadati</taxon>
        <taxon>Pseudomonadota</taxon>
        <taxon>Alphaproteobacteria</taxon>
        <taxon>Rhodospirillales</taxon>
        <taxon>Zavarziniaceae</taxon>
        <taxon>Zavarzinia</taxon>
    </lineage>
</organism>
<evidence type="ECO:0000256" key="9">
    <source>
        <dbReference type="ARBA" id="ARBA00023237"/>
    </source>
</evidence>
<dbReference type="PROSITE" id="PS51123">
    <property type="entry name" value="OMPA_2"/>
    <property type="match status" value="1"/>
</dbReference>
<dbReference type="OrthoDB" id="189250at2"/>
<keyword evidence="3" id="KW-1134">Transmembrane beta strand</keyword>
<dbReference type="InterPro" id="IPR006665">
    <property type="entry name" value="OmpA-like"/>
</dbReference>
<dbReference type="CDD" id="cd07185">
    <property type="entry name" value="OmpA_C-like"/>
    <property type="match status" value="1"/>
</dbReference>
<dbReference type="InterPro" id="IPR027385">
    <property type="entry name" value="Beta-barrel_OMP"/>
</dbReference>
<comment type="caution">
    <text evidence="12">The sequence shown here is derived from an EMBL/GenBank/DDBJ whole genome shotgun (WGS) entry which is preliminary data.</text>
</comment>
<protein>
    <recommendedName>
        <fullName evidence="11">OmpA-like domain-containing protein</fullName>
    </recommendedName>
</protein>
<dbReference type="InterPro" id="IPR011250">
    <property type="entry name" value="OMP/PagP_B-barrel"/>
</dbReference>
<accession>A0A317E2R9</accession>
<comment type="subcellular location">
    <subcellularLocation>
        <location evidence="1">Cell outer membrane</location>
        <topology evidence="1">Multi-pass membrane protein</topology>
    </subcellularLocation>
</comment>
<keyword evidence="13" id="KW-1185">Reference proteome</keyword>
<dbReference type="PRINTS" id="PR01021">
    <property type="entry name" value="OMPADOMAIN"/>
</dbReference>
<evidence type="ECO:0000256" key="10">
    <source>
        <dbReference type="PROSITE-ProRule" id="PRU00473"/>
    </source>
</evidence>
<feature type="domain" description="OmpA-like" evidence="11">
    <location>
        <begin position="255"/>
        <end position="369"/>
    </location>
</feature>
<evidence type="ECO:0000256" key="5">
    <source>
        <dbReference type="ARBA" id="ARBA00022729"/>
    </source>
</evidence>
<dbReference type="PANTHER" id="PTHR30329">
    <property type="entry name" value="STATOR ELEMENT OF FLAGELLAR MOTOR COMPLEX"/>
    <property type="match status" value="1"/>
</dbReference>
<proteinExistence type="predicted"/>
<gene>
    <name evidence="12" type="ORF">DKG74_13205</name>
</gene>
<name>A0A317E2R9_9PROT</name>